<evidence type="ECO:0000313" key="2">
    <source>
        <dbReference type="EMBL" id="CAI2381474.1"/>
    </source>
</evidence>
<evidence type="ECO:0000313" key="3">
    <source>
        <dbReference type="Proteomes" id="UP001295684"/>
    </source>
</evidence>
<dbReference type="EMBL" id="CAMPGE010023547">
    <property type="protein sequence ID" value="CAI2381474.1"/>
    <property type="molecule type" value="Genomic_DNA"/>
</dbReference>
<evidence type="ECO:0000256" key="1">
    <source>
        <dbReference type="SAM" id="MobiDB-lite"/>
    </source>
</evidence>
<reference evidence="2" key="1">
    <citation type="submission" date="2023-07" db="EMBL/GenBank/DDBJ databases">
        <authorList>
            <consortium name="AG Swart"/>
            <person name="Singh M."/>
            <person name="Singh A."/>
            <person name="Seah K."/>
            <person name="Emmerich C."/>
        </authorList>
    </citation>
    <scope>NUCLEOTIDE SEQUENCE</scope>
    <source>
        <strain evidence="2">DP1</strain>
    </source>
</reference>
<keyword evidence="3" id="KW-1185">Reference proteome</keyword>
<feature type="compositionally biased region" description="Acidic residues" evidence="1">
    <location>
        <begin position="171"/>
        <end position="181"/>
    </location>
</feature>
<dbReference type="Proteomes" id="UP001295684">
    <property type="component" value="Unassembled WGS sequence"/>
</dbReference>
<name>A0AAD1XZ45_EUPCR</name>
<comment type="caution">
    <text evidence="2">The sequence shown here is derived from an EMBL/GenBank/DDBJ whole genome shotgun (WGS) entry which is preliminary data.</text>
</comment>
<dbReference type="AlphaFoldDB" id="A0AAD1XZ45"/>
<proteinExistence type="predicted"/>
<protein>
    <submittedName>
        <fullName evidence="2">Uncharacterized protein</fullName>
    </submittedName>
</protein>
<organism evidence="2 3">
    <name type="scientific">Euplotes crassus</name>
    <dbReference type="NCBI Taxonomy" id="5936"/>
    <lineage>
        <taxon>Eukaryota</taxon>
        <taxon>Sar</taxon>
        <taxon>Alveolata</taxon>
        <taxon>Ciliophora</taxon>
        <taxon>Intramacronucleata</taxon>
        <taxon>Spirotrichea</taxon>
        <taxon>Hypotrichia</taxon>
        <taxon>Euplotida</taxon>
        <taxon>Euplotidae</taxon>
        <taxon>Moneuplotes</taxon>
    </lineage>
</organism>
<accession>A0AAD1XZ45</accession>
<feature type="region of interest" description="Disordered" evidence="1">
    <location>
        <begin position="162"/>
        <end position="181"/>
    </location>
</feature>
<gene>
    <name evidence="2" type="ORF">ECRASSUSDP1_LOCUS22930</name>
</gene>
<sequence>MAMNLKQIRLADLTDSKNWIGSSEGDKFIWFGFKTPFQIPFFQSSGVERRYSLDEGRGIKVERITYLVMEFDTYEGTGTSPCEEMVTYFNQIQEDAKKRNEDIRQKLMSYSEFNKLCEFLCNFKIHTGEDAATLFPSEISQACNSTLVLAHSEVSYIEENLPNEEEKGGENENEANDIQGDEQDVHKQITPFFKELIAKFEEKKDAKDKQDIWRVMFHKLQTDECVDIIEHLQWAMEYPTKIGKFIFMLHNHLFKEDKEMKGVIIKRKKYENIQKIAKGTFYIINFKPFERKPVPRA</sequence>